<dbReference type="GO" id="GO:0071163">
    <property type="term" value="P:DNA replication preinitiation complex assembly"/>
    <property type="evidence" value="ECO:0007669"/>
    <property type="project" value="InterPro"/>
</dbReference>
<dbReference type="GO" id="GO:0003677">
    <property type="term" value="F:DNA binding"/>
    <property type="evidence" value="ECO:0007669"/>
    <property type="project" value="InterPro"/>
</dbReference>
<dbReference type="Pfam" id="PF16679">
    <property type="entry name" value="CDT1_C"/>
    <property type="match status" value="1"/>
</dbReference>
<gene>
    <name evidence="5" type="primary">Cdt1</name>
    <name evidence="5" type="ORF">PODPOD_R03152</name>
</gene>
<dbReference type="OrthoDB" id="341730at2759"/>
<dbReference type="GO" id="GO:0005634">
    <property type="term" value="C:nucleus"/>
    <property type="evidence" value="ECO:0007669"/>
    <property type="project" value="TreeGrafter"/>
</dbReference>
<comment type="caution">
    <text evidence="5">The sequence shown here is derived from an EMBL/GenBank/DDBJ whole genome shotgun (WGS) entry which is preliminary data.</text>
</comment>
<dbReference type="InterPro" id="IPR032054">
    <property type="entry name" value="Cdt1_C"/>
</dbReference>
<evidence type="ECO:0000256" key="2">
    <source>
        <dbReference type="ARBA" id="ARBA00023306"/>
    </source>
</evidence>
<dbReference type="PANTHER" id="PTHR28637:SF1">
    <property type="entry name" value="DNA REPLICATION FACTOR CDT1"/>
    <property type="match status" value="1"/>
</dbReference>
<dbReference type="AlphaFoldDB" id="A0A7L0T5B2"/>
<comment type="similarity">
    <text evidence="1">Belongs to the Cdt1 family.</text>
</comment>
<dbReference type="CDD" id="cd08674">
    <property type="entry name" value="Cdt1_m"/>
    <property type="match status" value="1"/>
</dbReference>
<feature type="non-terminal residue" evidence="5">
    <location>
        <position position="1"/>
    </location>
</feature>
<accession>A0A7L0T5B2</accession>
<dbReference type="Pfam" id="PF08839">
    <property type="entry name" value="CDT1"/>
    <property type="match status" value="1"/>
</dbReference>
<dbReference type="SMART" id="SM01075">
    <property type="entry name" value="CDT1"/>
    <property type="match status" value="1"/>
</dbReference>
<evidence type="ECO:0000313" key="5">
    <source>
        <dbReference type="EMBL" id="NXL48902.1"/>
    </source>
</evidence>
<dbReference type="InterPro" id="IPR036390">
    <property type="entry name" value="WH_DNA-bd_sf"/>
</dbReference>
<dbReference type="GO" id="GO:0000278">
    <property type="term" value="P:mitotic cell cycle"/>
    <property type="evidence" value="ECO:0007669"/>
    <property type="project" value="TreeGrafter"/>
</dbReference>
<evidence type="ECO:0000256" key="1">
    <source>
        <dbReference type="ARBA" id="ARBA00008356"/>
    </source>
</evidence>
<protein>
    <submittedName>
        <fullName evidence="5">CDT1 factor</fullName>
    </submittedName>
</protein>
<dbReference type="CDD" id="cd08767">
    <property type="entry name" value="Cdt1_c"/>
    <property type="match status" value="1"/>
</dbReference>
<sequence length="452" mass="50742">PLPTQEDLAGLRCRLRRLKELAPLPPVPAGASIHLRNRLEQMQQLELRIREKKAGSRATPGAQPSRDTEAAAPAVETGQRAPAYQRFHTLAQDLPPGLTLPYKFKVLAEMFRSVDTVAGMLFNRAETVTFAKVKRGVQDMMRKQFEERHVGQIKTVYPASYRLRQEKNIPTFGSGVKKSDYQLTLEPVLGEEEKVNGRPHLSASRLLERRKEFNRNLVNIVKQHHEAFLASLSPPMVVPEEKLMRWHPRFKVDEVPDIRPAELPRPPQEDRLSTAQEVLSTARGMLTPKMEKALANLALRTAEPGAGEPVASKAPSPASTSSALKGVSQALLDRIRAKEVQKLQALMTRDPRQEERLAMLGRLPAMARILRNVFVAEKKQALTMEVASPGRWPLLLFTGEMEKHLRLFAELLPDWVGIHAIRTDTYLKLDKGKDLGLVTERLTKAAKEAEAL</sequence>
<evidence type="ECO:0000259" key="4">
    <source>
        <dbReference type="SMART" id="SM01075"/>
    </source>
</evidence>
<keyword evidence="6" id="KW-1185">Reference proteome</keyword>
<dbReference type="GO" id="GO:0070182">
    <property type="term" value="F:DNA polymerase binding"/>
    <property type="evidence" value="ECO:0007669"/>
    <property type="project" value="TreeGrafter"/>
</dbReference>
<evidence type="ECO:0000313" key="6">
    <source>
        <dbReference type="Proteomes" id="UP000555275"/>
    </source>
</evidence>
<dbReference type="GO" id="GO:0030174">
    <property type="term" value="P:regulation of DNA-templated DNA replication initiation"/>
    <property type="evidence" value="ECO:0007669"/>
    <property type="project" value="InterPro"/>
</dbReference>
<dbReference type="Gene3D" id="1.10.10.1420">
    <property type="entry name" value="DNA replication factor Cdt1, C-terminal WH domain"/>
    <property type="match status" value="1"/>
</dbReference>
<dbReference type="InterPro" id="IPR014939">
    <property type="entry name" value="CDT1_Gemini-bd-like"/>
</dbReference>
<organism evidence="5 6">
    <name type="scientific">Podilymbus podiceps</name>
    <name type="common">Pied-billed grebe</name>
    <dbReference type="NCBI Taxonomy" id="9252"/>
    <lineage>
        <taxon>Eukaryota</taxon>
        <taxon>Metazoa</taxon>
        <taxon>Chordata</taxon>
        <taxon>Craniata</taxon>
        <taxon>Vertebrata</taxon>
        <taxon>Euteleostomi</taxon>
        <taxon>Archelosauria</taxon>
        <taxon>Archosauria</taxon>
        <taxon>Dinosauria</taxon>
        <taxon>Saurischia</taxon>
        <taxon>Theropoda</taxon>
        <taxon>Coelurosauria</taxon>
        <taxon>Aves</taxon>
        <taxon>Neognathae</taxon>
        <taxon>Neoaves</taxon>
        <taxon>Mirandornithes</taxon>
        <taxon>Podicipediformes</taxon>
        <taxon>Podicipedidae</taxon>
        <taxon>Podilymbus</taxon>
    </lineage>
</organism>
<name>A0A7L0T5B2_PODPO</name>
<dbReference type="InterPro" id="IPR045173">
    <property type="entry name" value="Cdt1"/>
</dbReference>
<keyword evidence="2" id="KW-0131">Cell cycle</keyword>
<dbReference type="InterPro" id="IPR038090">
    <property type="entry name" value="Cdt1_C_WH_dom_sf"/>
</dbReference>
<proteinExistence type="inferred from homology"/>
<feature type="non-terminal residue" evidence="5">
    <location>
        <position position="452"/>
    </location>
</feature>
<dbReference type="PANTHER" id="PTHR28637">
    <property type="entry name" value="DNA REPLICATION FACTOR CDT1"/>
    <property type="match status" value="1"/>
</dbReference>
<reference evidence="5 6" key="1">
    <citation type="submission" date="2019-09" db="EMBL/GenBank/DDBJ databases">
        <title>Bird 10,000 Genomes (B10K) Project - Family phase.</title>
        <authorList>
            <person name="Zhang G."/>
        </authorList>
    </citation>
    <scope>NUCLEOTIDE SEQUENCE [LARGE SCALE GENOMIC DNA]</scope>
    <source>
        <strain evidence="5">B10K-DU-009-04</strain>
        <tissue evidence="5">Mixed tissue sample</tissue>
    </source>
</reference>
<dbReference type="GO" id="GO:0000076">
    <property type="term" value="P:DNA replication checkpoint signaling"/>
    <property type="evidence" value="ECO:0007669"/>
    <property type="project" value="TreeGrafter"/>
</dbReference>
<dbReference type="EMBL" id="VXAO01000674">
    <property type="protein sequence ID" value="NXL48902.1"/>
    <property type="molecule type" value="Genomic_DNA"/>
</dbReference>
<dbReference type="SUPFAM" id="SSF46785">
    <property type="entry name" value="Winged helix' DNA-binding domain"/>
    <property type="match status" value="1"/>
</dbReference>
<feature type="domain" description="CDT1 Geminin-binding" evidence="4">
    <location>
        <begin position="100"/>
        <end position="265"/>
    </location>
</feature>
<feature type="region of interest" description="Disordered" evidence="3">
    <location>
        <begin position="51"/>
        <end position="78"/>
    </location>
</feature>
<evidence type="ECO:0000256" key="3">
    <source>
        <dbReference type="SAM" id="MobiDB-lite"/>
    </source>
</evidence>
<dbReference type="Proteomes" id="UP000555275">
    <property type="component" value="Unassembled WGS sequence"/>
</dbReference>